<feature type="signal peptide" evidence="7">
    <location>
        <begin position="1"/>
        <end position="24"/>
    </location>
</feature>
<organism evidence="8 9">
    <name type="scientific">Botrytis paeoniae</name>
    <dbReference type="NCBI Taxonomy" id="278948"/>
    <lineage>
        <taxon>Eukaryota</taxon>
        <taxon>Fungi</taxon>
        <taxon>Dikarya</taxon>
        <taxon>Ascomycota</taxon>
        <taxon>Pezizomycotina</taxon>
        <taxon>Leotiomycetes</taxon>
        <taxon>Helotiales</taxon>
        <taxon>Sclerotiniaceae</taxon>
        <taxon>Botrytis</taxon>
    </lineage>
</organism>
<sequence length="625" mass="66758">MRHLHVMLTILVVCLCSFLSMADGSSSSISINVLTLTSYTTVSPTPIVVTSSEFVTPADQIPVTLTSALIVIYTVYPENESPIRGTATEFAYPTYLPSVAATLATLSTSTTSLPIPQAPDSSNTVETDSSSTVETSSSSTINKSTGPMTSSTRSTTSTSKPSITPTSSKTSSSTVAASTSTSSPPDNNARKSIPIVAIIVPVIIGAVLAIAALGLLVWWLRRRNLKKKGKNASNSMALRQGNIYDGYNQCINTGNRVSCQAGKSRKDRSSVLDTLGLTDKKLWPSWPFGDKMTLGTGAIKQAMMGAAVPVSSTPSRPVRSYEHELQFVTSPWPAELPGDPTLSENEISTVHQQQTENGTSIAPPIPPKSPDRDLKLYGRNATGHASPGLEPPNVKKSIDKSSLPRWSNFDGHLSNQSSELHGAVAFPSTPTTAWPHGSNPQVIVPALPQIHNESVTTPAKAWVEPPSRFSTPSNNSTSPNATSNGSADTSPKQFVEPISNPATGTRNCAYNAIQPSPVEADTLRTVAERDNTLAILEGRQKAHKTANISGIFGWNEQLGLYNESVKRARRRSIERGRELETRFPFARPPVPGTVTDATHDVSYTSTEAGSSIQRVDKDNGFGGWM</sequence>
<proteinExistence type="predicted"/>
<evidence type="ECO:0000256" key="2">
    <source>
        <dbReference type="ARBA" id="ARBA00022692"/>
    </source>
</evidence>
<accession>A0A4Z1FEH7</accession>
<evidence type="ECO:0000256" key="7">
    <source>
        <dbReference type="SAM" id="SignalP"/>
    </source>
</evidence>
<reference evidence="8 9" key="1">
    <citation type="submission" date="2017-12" db="EMBL/GenBank/DDBJ databases">
        <title>Comparative genomics of Botrytis spp.</title>
        <authorList>
            <person name="Valero-Jimenez C.A."/>
            <person name="Tapia P."/>
            <person name="Veloso J."/>
            <person name="Silva-Moreno E."/>
            <person name="Staats M."/>
            <person name="Valdes J.H."/>
            <person name="Van Kan J.A.L."/>
        </authorList>
    </citation>
    <scope>NUCLEOTIDE SEQUENCE [LARGE SCALE GENOMIC DNA]</scope>
    <source>
        <strain evidence="8 9">Bp0003</strain>
    </source>
</reference>
<evidence type="ECO:0000313" key="9">
    <source>
        <dbReference type="Proteomes" id="UP000297910"/>
    </source>
</evidence>
<comment type="caution">
    <text evidence="8">The sequence shown here is derived from an EMBL/GenBank/DDBJ whole genome shotgun (WGS) entry which is preliminary data.</text>
</comment>
<evidence type="ECO:0000256" key="4">
    <source>
        <dbReference type="ARBA" id="ARBA00023136"/>
    </source>
</evidence>
<dbReference type="EMBL" id="PQXI01000147">
    <property type="protein sequence ID" value="TGO23006.1"/>
    <property type="molecule type" value="Genomic_DNA"/>
</dbReference>
<evidence type="ECO:0000313" key="8">
    <source>
        <dbReference type="EMBL" id="TGO23006.1"/>
    </source>
</evidence>
<keyword evidence="2 6" id="KW-0812">Transmembrane</keyword>
<feature type="transmembrane region" description="Helical" evidence="6">
    <location>
        <begin position="195"/>
        <end position="220"/>
    </location>
</feature>
<dbReference type="GO" id="GO:0071944">
    <property type="term" value="C:cell periphery"/>
    <property type="evidence" value="ECO:0007669"/>
    <property type="project" value="UniProtKB-ARBA"/>
</dbReference>
<comment type="subcellular location">
    <subcellularLocation>
        <location evidence="1">Membrane</location>
        <topology evidence="1">Single-pass membrane protein</topology>
    </subcellularLocation>
</comment>
<dbReference type="GO" id="GO:0016020">
    <property type="term" value="C:membrane"/>
    <property type="evidence" value="ECO:0007669"/>
    <property type="project" value="UniProtKB-SubCell"/>
</dbReference>
<protein>
    <recommendedName>
        <fullName evidence="10">Mid2 domain-containing protein</fullName>
    </recommendedName>
</protein>
<dbReference type="AlphaFoldDB" id="A0A4Z1FEH7"/>
<gene>
    <name evidence="8" type="ORF">BPAE_0147g00090</name>
</gene>
<keyword evidence="3 6" id="KW-1133">Transmembrane helix</keyword>
<keyword evidence="9" id="KW-1185">Reference proteome</keyword>
<dbReference type="InterPro" id="IPR051694">
    <property type="entry name" value="Immunoregulatory_rcpt-like"/>
</dbReference>
<feature type="region of interest" description="Disordered" evidence="5">
    <location>
        <begin position="112"/>
        <end position="188"/>
    </location>
</feature>
<feature type="region of interest" description="Disordered" evidence="5">
    <location>
        <begin position="462"/>
        <end position="507"/>
    </location>
</feature>
<dbReference type="Proteomes" id="UP000297910">
    <property type="component" value="Unassembled WGS sequence"/>
</dbReference>
<evidence type="ECO:0000256" key="5">
    <source>
        <dbReference type="SAM" id="MobiDB-lite"/>
    </source>
</evidence>
<evidence type="ECO:0008006" key="10">
    <source>
        <dbReference type="Google" id="ProtNLM"/>
    </source>
</evidence>
<feature type="compositionally biased region" description="Low complexity" evidence="5">
    <location>
        <begin position="465"/>
        <end position="486"/>
    </location>
</feature>
<evidence type="ECO:0000256" key="1">
    <source>
        <dbReference type="ARBA" id="ARBA00004167"/>
    </source>
</evidence>
<feature type="chain" id="PRO_5021203441" description="Mid2 domain-containing protein" evidence="7">
    <location>
        <begin position="25"/>
        <end position="625"/>
    </location>
</feature>
<feature type="region of interest" description="Disordered" evidence="5">
    <location>
        <begin position="349"/>
        <end position="402"/>
    </location>
</feature>
<evidence type="ECO:0000256" key="3">
    <source>
        <dbReference type="ARBA" id="ARBA00022989"/>
    </source>
</evidence>
<keyword evidence="7" id="KW-0732">Signal</keyword>
<name>A0A4Z1FEH7_9HELO</name>
<dbReference type="PANTHER" id="PTHR15549">
    <property type="entry name" value="PAIRED IMMUNOGLOBULIN-LIKE TYPE 2 RECEPTOR"/>
    <property type="match status" value="1"/>
</dbReference>
<evidence type="ECO:0000256" key="6">
    <source>
        <dbReference type="SAM" id="Phobius"/>
    </source>
</evidence>
<feature type="compositionally biased region" description="Low complexity" evidence="5">
    <location>
        <begin position="120"/>
        <end position="185"/>
    </location>
</feature>
<keyword evidence="4 6" id="KW-0472">Membrane</keyword>
<feature type="compositionally biased region" description="Polar residues" evidence="5">
    <location>
        <begin position="349"/>
        <end position="360"/>
    </location>
</feature>